<evidence type="ECO:0000313" key="1">
    <source>
        <dbReference type="EMBL" id="MBU5677449.1"/>
    </source>
</evidence>
<sequence>MNYIPDVTGYRLESGLHILKEYNYEIIVRETFGKKNVKSEEARIVRQTIYKDNKLQLIIAYF</sequence>
<evidence type="ECO:0000313" key="2">
    <source>
        <dbReference type="Proteomes" id="UP000779508"/>
    </source>
</evidence>
<accession>A0ABS6G5K7</accession>
<comment type="caution">
    <text evidence="1">The sequence shown here is derived from an EMBL/GenBank/DDBJ whole genome shotgun (WGS) entry which is preliminary data.</text>
</comment>
<protein>
    <submittedName>
        <fullName evidence="1">Uncharacterized protein</fullName>
    </submittedName>
</protein>
<organism evidence="1 2">
    <name type="scientific">Alkaliphilus flagellatus</name>
    <dbReference type="NCBI Taxonomy" id="2841507"/>
    <lineage>
        <taxon>Bacteria</taxon>
        <taxon>Bacillati</taxon>
        <taxon>Bacillota</taxon>
        <taxon>Clostridia</taxon>
        <taxon>Peptostreptococcales</taxon>
        <taxon>Natronincolaceae</taxon>
        <taxon>Alkaliphilus</taxon>
    </lineage>
</organism>
<reference evidence="1 2" key="1">
    <citation type="submission" date="2021-06" db="EMBL/GenBank/DDBJ databases">
        <authorList>
            <person name="Sun Q."/>
            <person name="Li D."/>
        </authorList>
    </citation>
    <scope>NUCLEOTIDE SEQUENCE [LARGE SCALE GENOMIC DNA]</scope>
    <source>
        <strain evidence="1 2">MSJ-5</strain>
    </source>
</reference>
<gene>
    <name evidence="1" type="ORF">KQI88_13585</name>
</gene>
<proteinExistence type="predicted"/>
<name>A0ABS6G5K7_9FIRM</name>
<dbReference type="RefSeq" id="WP_216418202.1">
    <property type="nucleotide sequence ID" value="NZ_JAHLQK010000005.1"/>
</dbReference>
<keyword evidence="2" id="KW-1185">Reference proteome</keyword>
<dbReference type="EMBL" id="JAHLQK010000005">
    <property type="protein sequence ID" value="MBU5677449.1"/>
    <property type="molecule type" value="Genomic_DNA"/>
</dbReference>
<dbReference type="Proteomes" id="UP000779508">
    <property type="component" value="Unassembled WGS sequence"/>
</dbReference>